<feature type="domain" description="Trimeric autotransporter adhesin YadA-like head" evidence="13">
    <location>
        <begin position="153"/>
        <end position="178"/>
    </location>
</feature>
<evidence type="ECO:0000256" key="4">
    <source>
        <dbReference type="ARBA" id="ARBA00022448"/>
    </source>
</evidence>
<dbReference type="Gene3D" id="1.20.5.170">
    <property type="match status" value="1"/>
</dbReference>
<feature type="domain" description="Trimeric autotransporter adhesin Trp ring" evidence="16">
    <location>
        <begin position="1033"/>
        <end position="1087"/>
    </location>
</feature>
<comment type="subcellular location">
    <subcellularLocation>
        <location evidence="2">Cell outer membrane</location>
    </subcellularLocation>
    <subcellularLocation>
        <location evidence="1">Cell surface</location>
    </subcellularLocation>
</comment>
<dbReference type="Pfam" id="PF05658">
    <property type="entry name" value="YadA_head"/>
    <property type="match status" value="5"/>
</dbReference>
<feature type="domain" description="Trimeric autotransporter adhesin YadA-like head" evidence="13">
    <location>
        <begin position="183"/>
        <end position="206"/>
    </location>
</feature>
<dbReference type="Gene3D" id="2.20.25.140">
    <property type="match status" value="1"/>
</dbReference>
<keyword evidence="5" id="KW-1134">Transmembrane beta strand</keyword>
<dbReference type="Pfam" id="PF18669">
    <property type="entry name" value="Trp_ring"/>
    <property type="match status" value="2"/>
</dbReference>
<keyword evidence="6" id="KW-0812">Transmembrane</keyword>
<dbReference type="SUPFAM" id="SSF54523">
    <property type="entry name" value="Pili subunits"/>
    <property type="match status" value="1"/>
</dbReference>
<evidence type="ECO:0000256" key="10">
    <source>
        <dbReference type="ARBA" id="ARBA00023237"/>
    </source>
</evidence>
<keyword evidence="4" id="KW-0813">Transport</keyword>
<proteinExistence type="inferred from homology"/>
<dbReference type="Proteomes" id="UP001596996">
    <property type="component" value="Unassembled WGS sequence"/>
</dbReference>
<feature type="region of interest" description="Disordered" evidence="11">
    <location>
        <begin position="1124"/>
        <end position="1146"/>
    </location>
</feature>
<evidence type="ECO:0000259" key="13">
    <source>
        <dbReference type="Pfam" id="PF05658"/>
    </source>
</evidence>
<evidence type="ECO:0000256" key="1">
    <source>
        <dbReference type="ARBA" id="ARBA00004241"/>
    </source>
</evidence>
<dbReference type="Pfam" id="PF03895">
    <property type="entry name" value="YadA_anchor"/>
    <property type="match status" value="1"/>
</dbReference>
<feature type="compositionally biased region" description="Basic and acidic residues" evidence="11">
    <location>
        <begin position="965"/>
        <end position="977"/>
    </location>
</feature>
<feature type="domain" description="Trimeric autotransporter adhesin Trp ring" evidence="16">
    <location>
        <begin position="816"/>
        <end position="873"/>
    </location>
</feature>
<feature type="domain" description="Trimeric autotransporter adhesin YadA-like head" evidence="13">
    <location>
        <begin position="260"/>
        <end position="279"/>
    </location>
</feature>
<reference evidence="18" key="1">
    <citation type="journal article" date="2019" name="Int. J. Syst. Evol. Microbiol.">
        <title>The Global Catalogue of Microorganisms (GCM) 10K type strain sequencing project: providing services to taxonomists for standard genome sequencing and annotation.</title>
        <authorList>
            <consortium name="The Broad Institute Genomics Platform"/>
            <consortium name="The Broad Institute Genome Sequencing Center for Infectious Disease"/>
            <person name="Wu L."/>
            <person name="Ma J."/>
        </authorList>
    </citation>
    <scope>NUCLEOTIDE SEQUENCE [LARGE SCALE GENOMIC DNA]</scope>
    <source>
        <strain evidence="18">CCUG 61707</strain>
    </source>
</reference>
<sequence>MNKVFKIIWNHTLQRFDVASELARSQSKASSTDKREKPAKALLVAGLFLSMTAGSAIALNYNPTHSKNIGNVTSNTGSHIAIGEWSRVEYRDDINNKDLKRGEVDLEGKDGDYVKDSTKTLMFKAGGIAIGAEAHVTQRGENGVAIGIGTVSNGQMATALGFLSESHGVHSTAIGYRSIAHQDQTMAMGDNSLATGTSSIAFGAFAVANPAKYAVGKERKETRESFGRYDPAKGMTIRDDGAEGTTPAIAIGPQAHALNVNALAIGNQAEASGDRSVAIHGNATEERAVALGFFAEADAHNAVALGARASVGGESSISIGEKNIVEKANSTAVGQLNVVRGEKSGSFGYSGNTKEDFGKYEDSEFEDKGYADRDYSAFKYGVFADESYAFGNENKISEGANKTFVLGNKVTATKENNVILGNESSEESATLAGDKKGVAAKIKSAELKTNDPTFKIEYGGFAGADEAKGIVSIGSTTATRQLVNLAPGEISATSTDAINGSQLYTVINGQNNLANSLAEVLGGSTVTVENTGAIVGFEIPLYYANENGGTNKTRVIARGTRKYQDLPDIINGLNDYINSGFNIENDDAKKAVITPEDTINFESTDTVEAVVDKEAGGKTKIKFNVKNAGGKAPETTELTVNGNGKVADLSEEEGKKLATAGDIANAINGVHFTAETGVDETDFKDDDNGRGNPKYIKAGDTLAMKAGKNMKVRTNEDGSITYATKDNVEFDSIKVPTGEGENAKAIKLTKDGLDMAGKQITNVDSGLKTYKETNSDPAAKEPKKELVDLNTKVGDGDAAKPVDDKTAATVGDLRKMGFVISSDKTTKEDGGVEDKEHASAVKNADEVRFVGKGVAKVSAGVKNGVHTVTVDVDASKLNKQQPVVYTTVDGSKVEKGDDGKFYKVGDNTQPKVEVKPENVIASMNNGSNKTDTPMVLSNVGKGVNTYSDLKQGDKHLVDVGGKKYDPSSFDENGRLKSEAQPAKSATELTSAWDKARGAKPIFGSDDGKLEPGLADLEHSNGTNAISVNDAKNLGFLIGAGKAGEKDPEYADKVTNANKVRFNAGAGLKVEGKTNAETGEREITFAVEGSGKVLKDNEGIYKDPTDPSGMKDRVVVNIDGKWYDKEDLNPRTGKPKGDAKPLDISEEDAKTRITNENNGFVSGKQVADHVKESGFNVGKFGDDEADDLSALDFKDKDVKDEKINPDDNLLFADGKNTKVSLATVEKKDPKGDVVTTTVMKVDVDSPIDFKYTDADGKEYAKANDGKFYEADKVNADGSLKKDGERPTALDPDAVAKLKKGAQLTNGTNSDGVANNPYETKDPVNVAVAKLLKDKPNATKEEIMEAMAGAIAAKPEAKDDIVKGEGGVTLDNVGWAERGDQAVNKDQLDQTVNKSGFFIKGNGKDPFKGDENGNKLGEETVKEKVTPNDAVNFVDGSNTKVEIATHLDPKTGADTTTVKYSVVDDPTFNTVQVGGANGPKISASADGKSLKVGDKDGKPVKITNVAEGVDDNDAVNVKQLKDALNGNVTNLGDVYNHIDKTDKRLRAGIAGSNAAASLPQVYIPGKSMVAAAVGTYEGQSAISVGYSRASDNGKVIFKLQGNANSRGKVGAGVGVGYQW</sequence>
<dbReference type="Pfam" id="PF13018">
    <property type="entry name" value="ESPR"/>
    <property type="match status" value="1"/>
</dbReference>
<dbReference type="InterPro" id="IPR045584">
    <property type="entry name" value="Pilin-like"/>
</dbReference>
<dbReference type="SUPFAM" id="SSF101999">
    <property type="entry name" value="Trimeric adhesin"/>
    <property type="match status" value="2"/>
</dbReference>
<organism evidence="17 18">
    <name type="scientific">Seminibacterium arietis</name>
    <dbReference type="NCBI Taxonomy" id="1173502"/>
    <lineage>
        <taxon>Bacteria</taxon>
        <taxon>Pseudomonadati</taxon>
        <taxon>Pseudomonadota</taxon>
        <taxon>Gammaproteobacteria</taxon>
        <taxon>Pasteurellales</taxon>
        <taxon>Pasteurellaceae</taxon>
        <taxon>Seminibacterium</taxon>
    </lineage>
</organism>
<evidence type="ECO:0000313" key="18">
    <source>
        <dbReference type="Proteomes" id="UP001596996"/>
    </source>
</evidence>
<dbReference type="RefSeq" id="WP_380820345.1">
    <property type="nucleotide sequence ID" value="NZ_JBHTJN010000010.1"/>
</dbReference>
<evidence type="ECO:0000256" key="2">
    <source>
        <dbReference type="ARBA" id="ARBA00004442"/>
    </source>
</evidence>
<dbReference type="InterPro" id="IPR040482">
    <property type="entry name" value="Trp_ring"/>
</dbReference>
<evidence type="ECO:0000259" key="16">
    <source>
        <dbReference type="Pfam" id="PF18669"/>
    </source>
</evidence>
<keyword evidence="7" id="KW-0732">Signal</keyword>
<evidence type="ECO:0000256" key="3">
    <source>
        <dbReference type="ARBA" id="ARBA00005848"/>
    </source>
</evidence>
<dbReference type="Gene3D" id="3.30.1300.30">
    <property type="entry name" value="GSPII I/J protein-like"/>
    <property type="match status" value="1"/>
</dbReference>
<evidence type="ECO:0000313" key="17">
    <source>
        <dbReference type="EMBL" id="MFD0966321.1"/>
    </source>
</evidence>
<protein>
    <submittedName>
        <fullName evidence="17">YadA-like family protein</fullName>
    </submittedName>
</protein>
<evidence type="ECO:0000256" key="11">
    <source>
        <dbReference type="SAM" id="MobiDB-lite"/>
    </source>
</evidence>
<keyword evidence="9" id="KW-0472">Membrane</keyword>
<dbReference type="InterPro" id="IPR005594">
    <property type="entry name" value="YadA_C"/>
</dbReference>
<evidence type="ECO:0000256" key="5">
    <source>
        <dbReference type="ARBA" id="ARBA00022452"/>
    </source>
</evidence>
<gene>
    <name evidence="17" type="ORF">ACFQ02_05590</name>
</gene>
<accession>A0ABW3I8S2</accession>
<comment type="similarity">
    <text evidence="3">Belongs to the autotransporter-2 (AT-2) (TC 1.B.40) family.</text>
</comment>
<evidence type="ECO:0000256" key="8">
    <source>
        <dbReference type="ARBA" id="ARBA00022927"/>
    </source>
</evidence>
<dbReference type="InterPro" id="IPR008635">
    <property type="entry name" value="Coiled_stalk_dom"/>
</dbReference>
<dbReference type="Pfam" id="PF05662">
    <property type="entry name" value="YadA_stalk"/>
    <property type="match status" value="2"/>
</dbReference>
<evidence type="ECO:0000259" key="12">
    <source>
        <dbReference type="Pfam" id="PF03895"/>
    </source>
</evidence>
<comment type="caution">
    <text evidence="17">The sequence shown here is derived from an EMBL/GenBank/DDBJ whole genome shotgun (WGS) entry which is preliminary data.</text>
</comment>
<evidence type="ECO:0000256" key="9">
    <source>
        <dbReference type="ARBA" id="ARBA00023136"/>
    </source>
</evidence>
<evidence type="ECO:0000256" key="7">
    <source>
        <dbReference type="ARBA" id="ARBA00022729"/>
    </source>
</evidence>
<feature type="domain" description="Trimeric autotransporter adhesin YadA-like C-terminal membrane anchor" evidence="12">
    <location>
        <begin position="1557"/>
        <end position="1617"/>
    </location>
</feature>
<dbReference type="EMBL" id="JBHTJN010000010">
    <property type="protein sequence ID" value="MFD0966321.1"/>
    <property type="molecule type" value="Genomic_DNA"/>
</dbReference>
<dbReference type="InterPro" id="IPR011049">
    <property type="entry name" value="Serralysin-like_metalloprot_C"/>
</dbReference>
<feature type="domain" description="Trimeric autotransporter adhesin YadA-like stalk" evidence="14">
    <location>
        <begin position="1499"/>
        <end position="1534"/>
    </location>
</feature>
<name>A0ABW3I8S2_9PAST</name>
<dbReference type="Gene3D" id="3.90.1780.10">
    <property type="entry name" value="Trimeric adhesin"/>
    <property type="match status" value="5"/>
</dbReference>
<keyword evidence="18" id="KW-1185">Reference proteome</keyword>
<feature type="domain" description="Trimeric autotransporter adhesin YadA-like head" evidence="13">
    <location>
        <begin position="283"/>
        <end position="309"/>
    </location>
</feature>
<feature type="domain" description="ESPR" evidence="15">
    <location>
        <begin position="1"/>
        <end position="48"/>
    </location>
</feature>
<feature type="region of interest" description="Disordered" evidence="11">
    <location>
        <begin position="965"/>
        <end position="984"/>
    </location>
</feature>
<evidence type="ECO:0000259" key="14">
    <source>
        <dbReference type="Pfam" id="PF05662"/>
    </source>
</evidence>
<evidence type="ECO:0000256" key="6">
    <source>
        <dbReference type="ARBA" id="ARBA00022692"/>
    </source>
</evidence>
<dbReference type="InterPro" id="IPR008640">
    <property type="entry name" value="Adhesin_Head_dom"/>
</dbReference>
<keyword evidence="10" id="KW-0998">Cell outer membrane</keyword>
<dbReference type="Gene3D" id="2.150.10.10">
    <property type="entry name" value="Serralysin-like metalloprotease, C-terminal"/>
    <property type="match status" value="3"/>
</dbReference>
<evidence type="ECO:0000259" key="15">
    <source>
        <dbReference type="Pfam" id="PF13018"/>
    </source>
</evidence>
<dbReference type="InterPro" id="IPR024973">
    <property type="entry name" value="ESPR"/>
</dbReference>
<feature type="domain" description="Trimeric autotransporter adhesin YadA-like stalk" evidence="14">
    <location>
        <begin position="481"/>
        <end position="522"/>
    </location>
</feature>
<dbReference type="SUPFAM" id="SSF101967">
    <property type="entry name" value="Adhesin YadA, collagen-binding domain"/>
    <property type="match status" value="2"/>
</dbReference>
<keyword evidence="8" id="KW-0653">Protein transport</keyword>
<dbReference type="InterPro" id="IPR037174">
    <property type="entry name" value="Trimeric_adhesin"/>
</dbReference>
<feature type="domain" description="Trimeric autotransporter adhesin YadA-like head" evidence="13">
    <location>
        <begin position="313"/>
        <end position="335"/>
    </location>
</feature>
<dbReference type="CDD" id="cd12820">
    <property type="entry name" value="LbR_YadA-like"/>
    <property type="match status" value="2"/>
</dbReference>